<evidence type="ECO:0000256" key="1">
    <source>
        <dbReference type="SAM" id="SignalP"/>
    </source>
</evidence>
<evidence type="ECO:0000313" key="4">
    <source>
        <dbReference type="Proteomes" id="UP000426772"/>
    </source>
</evidence>
<dbReference type="InterPro" id="IPR001853">
    <property type="entry name" value="DSBA-like_thioredoxin_dom"/>
</dbReference>
<dbReference type="EMBL" id="RCNL01000002">
    <property type="protein sequence ID" value="TXL79779.1"/>
    <property type="molecule type" value="Genomic_DNA"/>
</dbReference>
<name>A0ABY3LIF3_9GAMM</name>
<dbReference type="Gene3D" id="3.40.30.10">
    <property type="entry name" value="Glutaredoxin"/>
    <property type="match status" value="1"/>
</dbReference>
<gene>
    <name evidence="3" type="ORF">D9O29_05775</name>
</gene>
<feature type="chain" id="PRO_5046014205" description="DSBA-like thioredoxin domain-containing protein" evidence="1">
    <location>
        <begin position="20"/>
        <end position="227"/>
    </location>
</feature>
<feature type="domain" description="DSBA-like thioredoxin" evidence="2">
    <location>
        <begin position="88"/>
        <end position="208"/>
    </location>
</feature>
<comment type="caution">
    <text evidence="3">The sequence shown here is derived from an EMBL/GenBank/DDBJ whole genome shotgun (WGS) entry which is preliminary data.</text>
</comment>
<sequence>MLDKFLLLLMLIGSVPAIASTDTQHYPVSTCAQEEASLQLLQSDPLMKTKLLYDPLSPEVGAEEPVLKIISFINYDCIQCRILDGHLERLLRAYPQLAITYKLIAYGPEVSTAVTRMALTVWIEQPEKFHAFHHALMAYGEMAQDSRISSAFSTAGMQRIKYRPDTQRIIDMNKLLMKNLHCSGTPVTIIGNKVFIGEVTYEALEDAVNLAMVHASENTHLAVMTEG</sequence>
<accession>A0ABY3LIF3</accession>
<evidence type="ECO:0000313" key="3">
    <source>
        <dbReference type="EMBL" id="TXL79779.1"/>
    </source>
</evidence>
<reference evidence="3 4" key="1">
    <citation type="submission" date="2018-10" db="EMBL/GenBank/DDBJ databases">
        <title>Draft genome sequence of Pantoea vagans isolated from corpses of the sugarcane aphid Melanaphis sacchari Zehntner.</title>
        <authorList>
            <person name="Toledo E."/>
            <person name="Pena G."/>
            <person name="Lozano L."/>
        </authorList>
    </citation>
    <scope>NUCLEOTIDE SEQUENCE [LARGE SCALE GENOMIC DNA]</scope>
    <source>
        <strain evidence="3 4">ET-90</strain>
    </source>
</reference>
<dbReference type="InterPro" id="IPR036249">
    <property type="entry name" value="Thioredoxin-like_sf"/>
</dbReference>
<organism evidence="3 4">
    <name type="scientific">Pantoea vagans</name>
    <dbReference type="NCBI Taxonomy" id="470934"/>
    <lineage>
        <taxon>Bacteria</taxon>
        <taxon>Pseudomonadati</taxon>
        <taxon>Pseudomonadota</taxon>
        <taxon>Gammaproteobacteria</taxon>
        <taxon>Enterobacterales</taxon>
        <taxon>Erwiniaceae</taxon>
        <taxon>Pantoea</taxon>
    </lineage>
</organism>
<evidence type="ECO:0000259" key="2">
    <source>
        <dbReference type="Pfam" id="PF01323"/>
    </source>
</evidence>
<dbReference type="Pfam" id="PF01323">
    <property type="entry name" value="DSBA"/>
    <property type="match status" value="1"/>
</dbReference>
<dbReference type="SUPFAM" id="SSF52833">
    <property type="entry name" value="Thioredoxin-like"/>
    <property type="match status" value="1"/>
</dbReference>
<keyword evidence="4" id="KW-1185">Reference proteome</keyword>
<keyword evidence="1" id="KW-0732">Signal</keyword>
<proteinExistence type="predicted"/>
<dbReference type="RefSeq" id="WP_147788734.1">
    <property type="nucleotide sequence ID" value="NZ_RCNL01000002.1"/>
</dbReference>
<protein>
    <recommendedName>
        <fullName evidence="2">DSBA-like thioredoxin domain-containing protein</fullName>
    </recommendedName>
</protein>
<feature type="signal peptide" evidence="1">
    <location>
        <begin position="1"/>
        <end position="19"/>
    </location>
</feature>
<dbReference type="Proteomes" id="UP000426772">
    <property type="component" value="Unassembled WGS sequence"/>
</dbReference>